<feature type="non-terminal residue" evidence="1">
    <location>
        <position position="121"/>
    </location>
</feature>
<dbReference type="EMBL" id="CP069114">
    <property type="protein sequence ID" value="QSS64504.1"/>
    <property type="molecule type" value="Genomic_DNA"/>
</dbReference>
<dbReference type="VEuPathDB" id="FungiDB:I7I51_01572"/>
<reference evidence="1" key="1">
    <citation type="submission" date="2021-01" db="EMBL/GenBank/DDBJ databases">
        <title>Chromosome-level genome assembly of a human fungal pathogen reveals clustering of transcriptionally co-regulated genes.</title>
        <authorList>
            <person name="Voorhies M."/>
            <person name="Cohen S."/>
            <person name="Shea T.P."/>
            <person name="Petrus S."/>
            <person name="Munoz J.F."/>
            <person name="Poplawski S."/>
            <person name="Goldman W.E."/>
            <person name="Michael T."/>
            <person name="Cuomo C.A."/>
            <person name="Sil A."/>
            <person name="Beyhan S."/>
        </authorList>
    </citation>
    <scope>NUCLEOTIDE SEQUENCE</scope>
    <source>
        <strain evidence="1">WU24</strain>
    </source>
</reference>
<evidence type="ECO:0000313" key="2">
    <source>
        <dbReference type="Proteomes" id="UP000663671"/>
    </source>
</evidence>
<organism evidence="1 2">
    <name type="scientific">Ajellomyces capsulatus</name>
    <name type="common">Darling's disease fungus</name>
    <name type="synonym">Histoplasma capsulatum</name>
    <dbReference type="NCBI Taxonomy" id="5037"/>
    <lineage>
        <taxon>Eukaryota</taxon>
        <taxon>Fungi</taxon>
        <taxon>Dikarya</taxon>
        <taxon>Ascomycota</taxon>
        <taxon>Pezizomycotina</taxon>
        <taxon>Eurotiomycetes</taxon>
        <taxon>Eurotiomycetidae</taxon>
        <taxon>Onygenales</taxon>
        <taxon>Ajellomycetaceae</taxon>
        <taxon>Histoplasma</taxon>
    </lineage>
</organism>
<name>A0A8A1MIT0_AJECA</name>
<sequence length="121" mass="13141">MLVKEGTAEATSIISGKSQELARAPAQWIHCRIPTNMPCCHDSSMSRGVNSNIPEIGAENAAQSQLAHRAIVWRMVDIALMPITDHKNSAAIPENTKALGEMVALRICMICSKGVLRFDGR</sequence>
<protein>
    <submittedName>
        <fullName evidence="1">Uncharacterized protein</fullName>
    </submittedName>
</protein>
<dbReference type="AlphaFoldDB" id="A0A8A1MIT0"/>
<dbReference type="Proteomes" id="UP000663671">
    <property type="component" value="Chromosome 1"/>
</dbReference>
<accession>A0A8A1MIT0</accession>
<gene>
    <name evidence="1" type="ORF">I7I51_01572</name>
</gene>
<evidence type="ECO:0000313" key="1">
    <source>
        <dbReference type="EMBL" id="QSS64504.1"/>
    </source>
</evidence>
<proteinExistence type="predicted"/>